<dbReference type="PANTHER" id="PTHR21666">
    <property type="entry name" value="PEPTIDASE-RELATED"/>
    <property type="match status" value="1"/>
</dbReference>
<dbReference type="Pfam" id="PF01551">
    <property type="entry name" value="Peptidase_M23"/>
    <property type="match status" value="1"/>
</dbReference>
<dbReference type="Gene3D" id="6.10.250.3150">
    <property type="match status" value="1"/>
</dbReference>
<dbReference type="SUPFAM" id="SSF51261">
    <property type="entry name" value="Duplicated hybrid motif"/>
    <property type="match status" value="1"/>
</dbReference>
<accession>A0A9D0ZET1</accession>
<feature type="domain" description="M23ase beta-sheet core" evidence="3">
    <location>
        <begin position="313"/>
        <end position="408"/>
    </location>
</feature>
<organism evidence="5 6">
    <name type="scientific">Candidatus Scatomorpha intestinavium</name>
    <dbReference type="NCBI Taxonomy" id="2840922"/>
    <lineage>
        <taxon>Bacteria</taxon>
        <taxon>Bacillati</taxon>
        <taxon>Bacillota</taxon>
        <taxon>Clostridia</taxon>
        <taxon>Eubacteriales</taxon>
        <taxon>Candidatus Scatomorpha</taxon>
    </lineage>
</organism>
<dbReference type="Proteomes" id="UP000824262">
    <property type="component" value="Unassembled WGS sequence"/>
</dbReference>
<feature type="coiled-coil region" evidence="2">
    <location>
        <begin position="37"/>
        <end position="127"/>
    </location>
</feature>
<dbReference type="EMBL" id="DVGA01000074">
    <property type="protein sequence ID" value="HIQ79060.1"/>
    <property type="molecule type" value="Genomic_DNA"/>
</dbReference>
<sequence length="421" mass="45798">MKQKRLAVQIICIALAAMLTLSLALIAIGSTGAYAIGEEYQGEIDSIEAQKEELQAERADMQAGIDELEAQRASVLEQKAALDAQNELARQEIELIDEQISLYTSLVEEKARELEQAEAEEAAQLDTYKTHIRAMEENGKYTYLDIIFRSASLSELLTAIDQIGEIMEADKRLYDEYSAAREHTEDVKAEYESTLAELSDRSDELEAQKADLEEQIASAVDLINELEADLEQARAEYAANEAAEAALNSQLDAINAEIAAQEEAARQEAAQNNQEYTGTGSTATGSYIWPCPSSTYVTSRYGYRTHPIFGDERFHSGIDISANEGATIIAADSGTVSVATYSSSYGNYVTIYHSNGTYTLYAHMSSLAVSAGQTVSQGDTIGYAGSTGWATGPHLHFEIRSNGGTVDPLAYFSNYSLAPDA</sequence>
<proteinExistence type="predicted"/>
<dbReference type="Pfam" id="PF24568">
    <property type="entry name" value="CC_PcsB"/>
    <property type="match status" value="1"/>
</dbReference>
<evidence type="ECO:0000256" key="1">
    <source>
        <dbReference type="ARBA" id="ARBA00022729"/>
    </source>
</evidence>
<protein>
    <submittedName>
        <fullName evidence="5">Peptidoglycan DD-metalloendopeptidase family protein</fullName>
    </submittedName>
</protein>
<dbReference type="Gene3D" id="2.70.70.10">
    <property type="entry name" value="Glucose Permease (Domain IIA)"/>
    <property type="match status" value="1"/>
</dbReference>
<feature type="coiled-coil region" evidence="2">
    <location>
        <begin position="181"/>
        <end position="271"/>
    </location>
</feature>
<dbReference type="CDD" id="cd12797">
    <property type="entry name" value="M23_peptidase"/>
    <property type="match status" value="1"/>
</dbReference>
<dbReference type="InterPro" id="IPR050570">
    <property type="entry name" value="Cell_wall_metabolism_enzyme"/>
</dbReference>
<evidence type="ECO:0000313" key="5">
    <source>
        <dbReference type="EMBL" id="HIQ79060.1"/>
    </source>
</evidence>
<evidence type="ECO:0000259" key="4">
    <source>
        <dbReference type="Pfam" id="PF24568"/>
    </source>
</evidence>
<dbReference type="InterPro" id="IPR011055">
    <property type="entry name" value="Dup_hybrid_motif"/>
</dbReference>
<gene>
    <name evidence="5" type="ORF">IAB77_07365</name>
</gene>
<evidence type="ECO:0000313" key="6">
    <source>
        <dbReference type="Proteomes" id="UP000824262"/>
    </source>
</evidence>
<reference evidence="5" key="1">
    <citation type="submission" date="2020-10" db="EMBL/GenBank/DDBJ databases">
        <authorList>
            <person name="Gilroy R."/>
        </authorList>
    </citation>
    <scope>NUCLEOTIDE SEQUENCE</scope>
    <source>
        <strain evidence="5">ChiBcolR7-354</strain>
    </source>
</reference>
<dbReference type="AlphaFoldDB" id="A0A9D0ZET1"/>
<keyword evidence="2" id="KW-0175">Coiled coil</keyword>
<evidence type="ECO:0000256" key="2">
    <source>
        <dbReference type="SAM" id="Coils"/>
    </source>
</evidence>
<reference evidence="5" key="2">
    <citation type="journal article" date="2021" name="PeerJ">
        <title>Extensive microbial diversity within the chicken gut microbiome revealed by metagenomics and culture.</title>
        <authorList>
            <person name="Gilroy R."/>
            <person name="Ravi A."/>
            <person name="Getino M."/>
            <person name="Pursley I."/>
            <person name="Horton D.L."/>
            <person name="Alikhan N.F."/>
            <person name="Baker D."/>
            <person name="Gharbi K."/>
            <person name="Hall N."/>
            <person name="Watson M."/>
            <person name="Adriaenssens E.M."/>
            <person name="Foster-Nyarko E."/>
            <person name="Jarju S."/>
            <person name="Secka A."/>
            <person name="Antonio M."/>
            <person name="Oren A."/>
            <person name="Chaudhuri R.R."/>
            <person name="La Ragione R."/>
            <person name="Hildebrand F."/>
            <person name="Pallen M.J."/>
        </authorList>
    </citation>
    <scope>NUCLEOTIDE SEQUENCE</scope>
    <source>
        <strain evidence="5">ChiBcolR7-354</strain>
    </source>
</reference>
<dbReference type="InterPro" id="IPR016047">
    <property type="entry name" value="M23ase_b-sheet_dom"/>
</dbReference>
<name>A0A9D0ZET1_9FIRM</name>
<evidence type="ECO:0000259" key="3">
    <source>
        <dbReference type="Pfam" id="PF01551"/>
    </source>
</evidence>
<dbReference type="PANTHER" id="PTHR21666:SF270">
    <property type="entry name" value="MUREIN HYDROLASE ACTIVATOR ENVC"/>
    <property type="match status" value="1"/>
</dbReference>
<comment type="caution">
    <text evidence="5">The sequence shown here is derived from an EMBL/GenBank/DDBJ whole genome shotgun (WGS) entry which is preliminary data.</text>
</comment>
<dbReference type="GO" id="GO:0004222">
    <property type="term" value="F:metalloendopeptidase activity"/>
    <property type="evidence" value="ECO:0007669"/>
    <property type="project" value="TreeGrafter"/>
</dbReference>
<keyword evidence="1" id="KW-0732">Signal</keyword>
<dbReference type="InterPro" id="IPR057309">
    <property type="entry name" value="PcsB_CC"/>
</dbReference>
<feature type="domain" description="Peptidoglycan hydrolase PcsB coiled-coil" evidence="4">
    <location>
        <begin position="120"/>
        <end position="185"/>
    </location>
</feature>